<protein>
    <submittedName>
        <fullName evidence="2">Uncharacterized protein</fullName>
    </submittedName>
</protein>
<dbReference type="AlphaFoldDB" id="A0A6A7BWG7"/>
<dbReference type="SUPFAM" id="SSF56112">
    <property type="entry name" value="Protein kinase-like (PK-like)"/>
    <property type="match status" value="1"/>
</dbReference>
<evidence type="ECO:0000313" key="3">
    <source>
        <dbReference type="Proteomes" id="UP000799421"/>
    </source>
</evidence>
<sequence length="502" mass="58126">MAMNIIERLRGSLTRNKSDADKLAAPVRRPRRTRSTDRYRPNYEPYATFQPKVQALTESIGNFESILLEHRKGGTFNRVVVAHLRARGQKIEGVYRISRADEKPQLDAREKILGHDIQDQVTVLQLLARRSIPAPRLLAFDASRGNPLNCRYILTSLSSGCRLHDIYDSMTLPEKLNVVDGIVEFLLIMELVTFPLTGIITSSHEPGMAIKGSLFLDIGLPKFERYIQEFWVPGNVDMEDSLGDYLPSMLKARFEGEDRDTGSRLLANVCKISNEMKQHGIFNLRHKDNVSTSRSILHQWDLFPRNIMVAKSGPQQEWKIDMVIDWDHVQAVPAVLTRRPPFWLWDREDIYRMPNVRSDFADAGNERFSPDDQQIRNHFEERLILGLGDIYGNYTKEDYHDEAYERGRWIRRLAHLAFDNLSESYIPVIAHFENDWETFMRGHPVDPPKFPLFGKPGPFRMTVTEAWRKEMFGNPGRKPGARDYLSVLWKRTLKHGLRLKSQ</sequence>
<reference evidence="2" key="1">
    <citation type="journal article" date="2020" name="Stud. Mycol.">
        <title>101 Dothideomycetes genomes: a test case for predicting lifestyles and emergence of pathogens.</title>
        <authorList>
            <person name="Haridas S."/>
            <person name="Albert R."/>
            <person name="Binder M."/>
            <person name="Bloem J."/>
            <person name="Labutti K."/>
            <person name="Salamov A."/>
            <person name="Andreopoulos B."/>
            <person name="Baker S."/>
            <person name="Barry K."/>
            <person name="Bills G."/>
            <person name="Bluhm B."/>
            <person name="Cannon C."/>
            <person name="Castanera R."/>
            <person name="Culley D."/>
            <person name="Daum C."/>
            <person name="Ezra D."/>
            <person name="Gonzalez J."/>
            <person name="Henrissat B."/>
            <person name="Kuo A."/>
            <person name="Liang C."/>
            <person name="Lipzen A."/>
            <person name="Lutzoni F."/>
            <person name="Magnuson J."/>
            <person name="Mondo S."/>
            <person name="Nolan M."/>
            <person name="Ohm R."/>
            <person name="Pangilinan J."/>
            <person name="Park H.-J."/>
            <person name="Ramirez L."/>
            <person name="Alfaro M."/>
            <person name="Sun H."/>
            <person name="Tritt A."/>
            <person name="Yoshinaga Y."/>
            <person name="Zwiers L.-H."/>
            <person name="Turgeon B."/>
            <person name="Goodwin S."/>
            <person name="Spatafora J."/>
            <person name="Crous P."/>
            <person name="Grigoriev I."/>
        </authorList>
    </citation>
    <scope>NUCLEOTIDE SEQUENCE</scope>
    <source>
        <strain evidence="2">CBS 480.64</strain>
    </source>
</reference>
<organism evidence="2 3">
    <name type="scientific">Piedraia hortae CBS 480.64</name>
    <dbReference type="NCBI Taxonomy" id="1314780"/>
    <lineage>
        <taxon>Eukaryota</taxon>
        <taxon>Fungi</taxon>
        <taxon>Dikarya</taxon>
        <taxon>Ascomycota</taxon>
        <taxon>Pezizomycotina</taxon>
        <taxon>Dothideomycetes</taxon>
        <taxon>Dothideomycetidae</taxon>
        <taxon>Capnodiales</taxon>
        <taxon>Piedraiaceae</taxon>
        <taxon>Piedraia</taxon>
    </lineage>
</organism>
<dbReference type="EMBL" id="MU005991">
    <property type="protein sequence ID" value="KAF2859561.1"/>
    <property type="molecule type" value="Genomic_DNA"/>
</dbReference>
<proteinExistence type="predicted"/>
<evidence type="ECO:0000313" key="2">
    <source>
        <dbReference type="EMBL" id="KAF2859561.1"/>
    </source>
</evidence>
<gene>
    <name evidence="2" type="ORF">K470DRAFT_295574</name>
</gene>
<keyword evidence="3" id="KW-1185">Reference proteome</keyword>
<dbReference type="OrthoDB" id="10003767at2759"/>
<dbReference type="PANTHER" id="PTHR21310">
    <property type="entry name" value="AMINOGLYCOSIDE PHOSPHOTRANSFERASE-RELATED-RELATED"/>
    <property type="match status" value="1"/>
</dbReference>
<name>A0A6A7BWG7_9PEZI</name>
<feature type="region of interest" description="Disordered" evidence="1">
    <location>
        <begin position="17"/>
        <end position="41"/>
    </location>
</feature>
<dbReference type="InterPro" id="IPR011009">
    <property type="entry name" value="Kinase-like_dom_sf"/>
</dbReference>
<evidence type="ECO:0000256" key="1">
    <source>
        <dbReference type="SAM" id="MobiDB-lite"/>
    </source>
</evidence>
<accession>A0A6A7BWG7</accession>
<dbReference type="Proteomes" id="UP000799421">
    <property type="component" value="Unassembled WGS sequence"/>
</dbReference>
<dbReference type="InterPro" id="IPR051678">
    <property type="entry name" value="AGP_Transferase"/>
</dbReference>
<dbReference type="PANTHER" id="PTHR21310:SF56">
    <property type="entry name" value="AMINOGLYCOSIDE PHOSPHOTRANSFERASE DOMAIN-CONTAINING PROTEIN"/>
    <property type="match status" value="1"/>
</dbReference>